<gene>
    <name evidence="2" type="ORF">A3A58_00355</name>
</gene>
<dbReference type="Gene3D" id="3.90.25.10">
    <property type="entry name" value="UDP-galactose 4-epimerase, domain 1"/>
    <property type="match status" value="1"/>
</dbReference>
<organism evidence="2 3">
    <name type="scientific">Candidatus Blackburnbacteria bacterium RIFCSPLOWO2_01_FULL_41_27</name>
    <dbReference type="NCBI Taxonomy" id="1797520"/>
    <lineage>
        <taxon>Bacteria</taxon>
        <taxon>Candidatus Blackburniibacteriota</taxon>
    </lineage>
</organism>
<dbReference type="SUPFAM" id="SSF51735">
    <property type="entry name" value="NAD(P)-binding Rossmann-fold domains"/>
    <property type="match status" value="1"/>
</dbReference>
<keyword evidence="1" id="KW-0812">Transmembrane</keyword>
<dbReference type="AlphaFoldDB" id="A0A1G1VDI6"/>
<keyword evidence="1" id="KW-0472">Membrane</keyword>
<reference evidence="2 3" key="1">
    <citation type="journal article" date="2016" name="Nat. Commun.">
        <title>Thousands of microbial genomes shed light on interconnected biogeochemical processes in an aquifer system.</title>
        <authorList>
            <person name="Anantharaman K."/>
            <person name="Brown C.T."/>
            <person name="Hug L.A."/>
            <person name="Sharon I."/>
            <person name="Castelle C.J."/>
            <person name="Probst A.J."/>
            <person name="Thomas B.C."/>
            <person name="Singh A."/>
            <person name="Wilkins M.J."/>
            <person name="Karaoz U."/>
            <person name="Brodie E.L."/>
            <person name="Williams K.H."/>
            <person name="Hubbard S.S."/>
            <person name="Banfield J.F."/>
        </authorList>
    </citation>
    <scope>NUCLEOTIDE SEQUENCE [LARGE SCALE GENOMIC DNA]</scope>
</reference>
<evidence type="ECO:0000256" key="1">
    <source>
        <dbReference type="SAM" id="Phobius"/>
    </source>
</evidence>
<dbReference type="InterPro" id="IPR025101">
    <property type="entry name" value="DUF4012"/>
</dbReference>
<dbReference type="InterPro" id="IPR036291">
    <property type="entry name" value="NAD(P)-bd_dom_sf"/>
</dbReference>
<dbReference type="Gene3D" id="3.40.50.720">
    <property type="entry name" value="NAD(P)-binding Rossmann-like Domain"/>
    <property type="match status" value="2"/>
</dbReference>
<dbReference type="PANTHER" id="PTHR43000">
    <property type="entry name" value="DTDP-D-GLUCOSE 4,6-DEHYDRATASE-RELATED"/>
    <property type="match status" value="1"/>
</dbReference>
<dbReference type="Pfam" id="PF13196">
    <property type="entry name" value="DUF4012"/>
    <property type="match status" value="1"/>
</dbReference>
<keyword evidence="1" id="KW-1133">Transmembrane helix</keyword>
<comment type="caution">
    <text evidence="2">The sequence shown here is derived from an EMBL/GenBank/DDBJ whole genome shotgun (WGS) entry which is preliminary data.</text>
</comment>
<name>A0A1G1VDI6_9BACT</name>
<evidence type="ECO:0000313" key="3">
    <source>
        <dbReference type="Proteomes" id="UP000177685"/>
    </source>
</evidence>
<protein>
    <recommendedName>
        <fullName evidence="4">NAD-dependent epimerase/dehydratase domain-containing protein</fullName>
    </recommendedName>
</protein>
<evidence type="ECO:0008006" key="4">
    <source>
        <dbReference type="Google" id="ProtNLM"/>
    </source>
</evidence>
<feature type="transmembrane region" description="Helical" evidence="1">
    <location>
        <begin position="317"/>
        <end position="337"/>
    </location>
</feature>
<dbReference type="EMBL" id="MHCD01000032">
    <property type="protein sequence ID" value="OGY13510.1"/>
    <property type="molecule type" value="Genomic_DNA"/>
</dbReference>
<dbReference type="Proteomes" id="UP000177685">
    <property type="component" value="Unassembled WGS sequence"/>
</dbReference>
<accession>A0A1G1VDI6</accession>
<proteinExistence type="predicted"/>
<sequence length="911" mass="101614">MPVFPPRDFFNSAKPLALVVGDASFIASHLCDELVSRSVKIICLGVSNENTENLISEDFVYGNIEDTDGFLSKIDRVDYVFFLTENRKFSSELALTLVDFSAEKRARFLFGSGLRVKSIEEKNTQEASLKKGLDFRRVHWLDVYGPKMSLSHSSMDQILTAAAGRKTIRIAGNREDFVYPVFIKDVVEGVLKAQVSPGTRGMLFTFAGEKTSVFNFAEYLKNLVGGIETEFVTGEGIKEEMVSDELLNSGRKLIGWEAKKPLEEGIRQTLSWFDRHLPKIKTPVQSVDESTVPIRPTPKPVASFWNGPPKKKRGTRWIAMPFFGLTVLFWIFALPVLQLGLGIVQLGFAERALKSGEVKISTEWFERSLFWFELAAKTFPSWGTLPGLKNEAQGLSKKSYNLNQFARLGVKTTSLIEQVGVLRNGVLGKETFAFEEVLANTQTDTGTLARESGFLAAEMQGADLSFTLPFYGTKTVVFYKELDERRINLALYQELLPVLPELLGMNGKRTYLVLLQDNTELTPGGGKIHSFGLVTFDKGRIINLEVMGSDVADSQLKGQIDPPEPLKKYANLTDWNLSSSGWSSDFPTSASRASWFIEKELEQKVDGVAAYDLEFVKALLADGSEIELESGEGISRDNIYQTSEKSNEDYYAKLNREVLRLLTNSSELKILELAGLSKNTTQKHLAFWTTTSRVKTILAEHGWDGGIRNVSCDSAQKYGDCATDYLQIVDANLGKNKNSRFLEKSYALEVDIKDNFLSHRLTISLENKSPQVYKSYLRLMVPATAKLNLSAVVNPEDGLQENITPDIGSDKGKRSFGTMVEIPAGQKRQIVYLWDVLRNNSAVGSEEGELVFLWQKQMGTFAEPVVLRINLPNPSLKVGAYPVPSLTENGTIGYNTTLSQDLVTNLIWQPK</sequence>
<evidence type="ECO:0000313" key="2">
    <source>
        <dbReference type="EMBL" id="OGY13510.1"/>
    </source>
</evidence>